<feature type="region of interest" description="Disordered" evidence="11">
    <location>
        <begin position="295"/>
        <end position="326"/>
    </location>
</feature>
<evidence type="ECO:0000259" key="12">
    <source>
        <dbReference type="PROSITE" id="PS50095"/>
    </source>
</evidence>
<comment type="caution">
    <text evidence="10">Lacks conserved residue(s) required for the propagation of feature annotation.</text>
</comment>
<keyword evidence="2" id="KW-0444">Lipid biosynthesis</keyword>
<evidence type="ECO:0000259" key="13">
    <source>
        <dbReference type="PROSITE" id="PS51393"/>
    </source>
</evidence>
<dbReference type="GO" id="GO:0031408">
    <property type="term" value="P:oxylipin biosynthetic process"/>
    <property type="evidence" value="ECO:0007669"/>
    <property type="project" value="UniProtKB-KW"/>
</dbReference>
<dbReference type="Gene3D" id="4.10.372.10">
    <property type="entry name" value="Lipoxygenase-1, Domain 3"/>
    <property type="match status" value="1"/>
</dbReference>
<dbReference type="OMA" id="TMQVQGI"/>
<dbReference type="InterPro" id="IPR036392">
    <property type="entry name" value="PLAT/LH2_dom_sf"/>
</dbReference>
<keyword evidence="3" id="KW-0479">Metal-binding</keyword>
<dbReference type="InterPro" id="IPR027433">
    <property type="entry name" value="Lipoxygenase_dom_3"/>
</dbReference>
<keyword evidence="6" id="KW-0223">Dioxygenase</keyword>
<keyword evidence="5" id="KW-0276">Fatty acid metabolism</keyword>
<reference evidence="14" key="1">
    <citation type="submission" date="2013-07" db="EMBL/GenBank/DDBJ databases">
        <title>The genome of Eucalyptus grandis.</title>
        <authorList>
            <person name="Schmutz J."/>
            <person name="Hayes R."/>
            <person name="Myburg A."/>
            <person name="Tuskan G."/>
            <person name="Grattapaglia D."/>
            <person name="Rokhsar D.S."/>
        </authorList>
    </citation>
    <scope>NUCLEOTIDE SEQUENCE</scope>
    <source>
        <tissue evidence="14">Leaf extractions</tissue>
    </source>
</reference>
<name>A0A059ABX9_EUCGR</name>
<dbReference type="Pfam" id="PF01477">
    <property type="entry name" value="PLAT"/>
    <property type="match status" value="1"/>
</dbReference>
<dbReference type="InterPro" id="IPR000907">
    <property type="entry name" value="LipOase"/>
</dbReference>
<dbReference type="InterPro" id="IPR013819">
    <property type="entry name" value="LipOase_C"/>
</dbReference>
<dbReference type="Gramene" id="KCW51244">
    <property type="protein sequence ID" value="KCW51244"/>
    <property type="gene ID" value="EUGRSUZ_J00823"/>
</dbReference>
<evidence type="ECO:0000256" key="10">
    <source>
        <dbReference type="PROSITE-ProRule" id="PRU00152"/>
    </source>
</evidence>
<dbReference type="SUPFAM" id="SSF48484">
    <property type="entry name" value="Lipoxigenase"/>
    <property type="match status" value="1"/>
</dbReference>
<protein>
    <recommendedName>
        <fullName evidence="15">Lipoxygenase domain-containing protein</fullName>
    </recommendedName>
</protein>
<dbReference type="InterPro" id="IPR036226">
    <property type="entry name" value="LipOase_C_sf"/>
</dbReference>
<feature type="compositionally biased region" description="Polar residues" evidence="11">
    <location>
        <begin position="312"/>
        <end position="322"/>
    </location>
</feature>
<dbReference type="Gene3D" id="4.10.375.10">
    <property type="entry name" value="Lipoxygenase-1, Domain 2"/>
    <property type="match status" value="1"/>
</dbReference>
<gene>
    <name evidence="14" type="ORF">EUGRSUZ_J00823</name>
</gene>
<keyword evidence="8" id="KW-0443">Lipid metabolism</keyword>
<dbReference type="InterPro" id="IPR001246">
    <property type="entry name" value="LipOase_plant"/>
</dbReference>
<dbReference type="EMBL" id="KK198762">
    <property type="protein sequence ID" value="KCW51244.1"/>
    <property type="molecule type" value="Genomic_DNA"/>
</dbReference>
<dbReference type="SMART" id="SM00308">
    <property type="entry name" value="LH2"/>
    <property type="match status" value="1"/>
</dbReference>
<dbReference type="InParanoid" id="A0A059ABX9"/>
<dbReference type="Pfam" id="PF00305">
    <property type="entry name" value="Lipoxygenase"/>
    <property type="match status" value="1"/>
</dbReference>
<evidence type="ECO:0000256" key="11">
    <source>
        <dbReference type="SAM" id="MobiDB-lite"/>
    </source>
</evidence>
<keyword evidence="7" id="KW-0560">Oxidoreductase</keyword>
<evidence type="ECO:0000256" key="9">
    <source>
        <dbReference type="ARBA" id="ARBA00023160"/>
    </source>
</evidence>
<evidence type="ECO:0000256" key="4">
    <source>
        <dbReference type="ARBA" id="ARBA00022767"/>
    </source>
</evidence>
<evidence type="ECO:0000256" key="8">
    <source>
        <dbReference type="ARBA" id="ARBA00023098"/>
    </source>
</evidence>
<dbReference type="GO" id="GO:0034440">
    <property type="term" value="P:lipid oxidation"/>
    <property type="evidence" value="ECO:0000318"/>
    <property type="project" value="GO_Central"/>
</dbReference>
<dbReference type="GO" id="GO:0006633">
    <property type="term" value="P:fatty acid biosynthetic process"/>
    <property type="evidence" value="ECO:0007669"/>
    <property type="project" value="UniProtKB-KW"/>
</dbReference>
<keyword evidence="4" id="KW-0925">Oxylipin biosynthesis</keyword>
<dbReference type="InterPro" id="IPR001024">
    <property type="entry name" value="PLAT/LH2_dom"/>
</dbReference>
<dbReference type="STRING" id="71139.A0A059ABX9"/>
<dbReference type="SUPFAM" id="SSF49723">
    <property type="entry name" value="Lipase/lipooxygenase domain (PLAT/LH2 domain)"/>
    <property type="match status" value="1"/>
</dbReference>
<evidence type="ECO:0008006" key="15">
    <source>
        <dbReference type="Google" id="ProtNLM"/>
    </source>
</evidence>
<proteinExistence type="inferred from homology"/>
<feature type="domain" description="PLAT" evidence="12">
    <location>
        <begin position="104"/>
        <end position="230"/>
    </location>
</feature>
<feature type="domain" description="Lipoxygenase" evidence="13">
    <location>
        <begin position="233"/>
        <end position="431"/>
    </location>
</feature>
<dbReference type="PANTHER" id="PTHR11771">
    <property type="entry name" value="LIPOXYGENASE"/>
    <property type="match status" value="1"/>
</dbReference>
<dbReference type="GO" id="GO:0046872">
    <property type="term" value="F:metal ion binding"/>
    <property type="evidence" value="ECO:0007669"/>
    <property type="project" value="UniProtKB-KW"/>
</dbReference>
<evidence type="ECO:0000256" key="3">
    <source>
        <dbReference type="ARBA" id="ARBA00022723"/>
    </source>
</evidence>
<evidence type="ECO:0000256" key="7">
    <source>
        <dbReference type="ARBA" id="ARBA00023002"/>
    </source>
</evidence>
<evidence type="ECO:0000313" key="14">
    <source>
        <dbReference type="EMBL" id="KCW51244.1"/>
    </source>
</evidence>
<evidence type="ECO:0000256" key="2">
    <source>
        <dbReference type="ARBA" id="ARBA00022516"/>
    </source>
</evidence>
<dbReference type="GO" id="GO:0016702">
    <property type="term" value="F:oxidoreductase activity, acting on single donors with incorporation of molecular oxygen, incorporation of two atoms of oxygen"/>
    <property type="evidence" value="ECO:0000318"/>
    <property type="project" value="GO_Central"/>
</dbReference>
<sequence length="431" mass="48133">MTGCVEDNHCCLHQLFTSHLSFKNTAKKIITAIIMLKPQLHQSQFASPTLFPLSKPFSQGNGRIVGFRVRSTPVLEKSRRSAKVGLVSRKISATMSPITTEKLLSVKVVVTLKESPGGLLSKIGIKGGVDLLLELVSAELDPKTGQEKGTIKGYTRKKSQNAEEATYECEFEVGEGFGEVGAIFVENENRKEIYLKDIILDGFAGDPLSITCNSWVESKFDNPQKRVFFTNKCYLPKETPSGLRRLREEELAILRGNGQDERKSHERIYDYDVYNDLGNPDSGVDKKRPVLGGKELPYPRRCRTGRPRCDTDPQSESRSGSTYVPRDEQFSPIKNLTFSAKTVYSVVHALAQSLDTVIVDSDLGFPYFSAIDDLFNEGVNLPPLQKQGFLKDLLPRLVKTVADASQDVLRFETPETMIRKKTLFPSPSLFN</sequence>
<evidence type="ECO:0000256" key="5">
    <source>
        <dbReference type="ARBA" id="ARBA00022832"/>
    </source>
</evidence>
<keyword evidence="9" id="KW-0275">Fatty acid biosynthesis</keyword>
<dbReference type="PRINTS" id="PR00468">
    <property type="entry name" value="PLTLPOXGNASE"/>
</dbReference>
<evidence type="ECO:0000256" key="6">
    <source>
        <dbReference type="ARBA" id="ARBA00022964"/>
    </source>
</evidence>
<dbReference type="PROSITE" id="PS50095">
    <property type="entry name" value="PLAT"/>
    <property type="match status" value="1"/>
</dbReference>
<dbReference type="PROSITE" id="PS51393">
    <property type="entry name" value="LIPOXYGENASE_3"/>
    <property type="match status" value="1"/>
</dbReference>
<dbReference type="AlphaFoldDB" id="A0A059ABX9"/>
<accession>A0A059ABX9</accession>
<organism evidence="14">
    <name type="scientific">Eucalyptus grandis</name>
    <name type="common">Flooded gum</name>
    <dbReference type="NCBI Taxonomy" id="71139"/>
    <lineage>
        <taxon>Eukaryota</taxon>
        <taxon>Viridiplantae</taxon>
        <taxon>Streptophyta</taxon>
        <taxon>Embryophyta</taxon>
        <taxon>Tracheophyta</taxon>
        <taxon>Spermatophyta</taxon>
        <taxon>Magnoliopsida</taxon>
        <taxon>eudicotyledons</taxon>
        <taxon>Gunneridae</taxon>
        <taxon>Pentapetalae</taxon>
        <taxon>rosids</taxon>
        <taxon>malvids</taxon>
        <taxon>Myrtales</taxon>
        <taxon>Myrtaceae</taxon>
        <taxon>Myrtoideae</taxon>
        <taxon>Eucalypteae</taxon>
        <taxon>Eucalyptus</taxon>
    </lineage>
</organism>
<comment type="similarity">
    <text evidence="1">Belongs to the lipoxygenase family.</text>
</comment>
<dbReference type="Gene3D" id="2.60.60.20">
    <property type="entry name" value="PLAT/LH2 domain"/>
    <property type="match status" value="1"/>
</dbReference>
<evidence type="ECO:0000256" key="1">
    <source>
        <dbReference type="ARBA" id="ARBA00009419"/>
    </source>
</evidence>